<reference evidence="3" key="1">
    <citation type="journal article" date="2022" name="Int. J. Mol. Sci.">
        <title>Draft Genome of Tanacetum Coccineum: Genomic Comparison of Closely Related Tanacetum-Family Plants.</title>
        <authorList>
            <person name="Yamashiro T."/>
            <person name="Shiraishi A."/>
            <person name="Nakayama K."/>
            <person name="Satake H."/>
        </authorList>
    </citation>
    <scope>NUCLEOTIDE SEQUENCE</scope>
</reference>
<accession>A0ABQ5AE31</accession>
<feature type="region of interest" description="Disordered" evidence="1">
    <location>
        <begin position="182"/>
        <end position="238"/>
    </location>
</feature>
<proteinExistence type="predicted"/>
<evidence type="ECO:0000313" key="4">
    <source>
        <dbReference type="Proteomes" id="UP001151760"/>
    </source>
</evidence>
<evidence type="ECO:0000313" key="3">
    <source>
        <dbReference type="EMBL" id="GJS99472.1"/>
    </source>
</evidence>
<keyword evidence="2" id="KW-0732">Signal</keyword>
<comment type="caution">
    <text evidence="3">The sequence shown here is derived from an EMBL/GenBank/DDBJ whole genome shotgun (WGS) entry which is preliminary data.</text>
</comment>
<sequence>MLLGINLLLLLKVNAARHNLQLLVNLQALVDGKKIIITEATVRRDLQLEDAEGIDCLPNANIFEQFTIMGAKTTAWNEFSSTMASVIICLATNQKFNFSKYIFESMVKNLDNAGKFLMYPRFVQVFLDNQLEGMATHNRTYIAPSYTKKIFANMRRQGKDFSGRVTPLFPTMMVQGQEEMGEGLEMPTDPHHTPIITQHSSSQPQRKQKYRRSKRKDAEAPQPSDSTHVADEDVNEEPKITLVDETQGRHDDDLMFNTCVLNDEEVFAGHDMAEKEVSIADPVTTTGEVVTTANVAVSTACTIPVSAATITEDEITLAQTLELRLVREKGEANIALTEEWNNIQAKIKTDYELAQRLQAEEQEELTFDEKATLFQ</sequence>
<name>A0ABQ5AE31_9ASTR</name>
<dbReference type="EMBL" id="BQNB010012118">
    <property type="protein sequence ID" value="GJS99472.1"/>
    <property type="molecule type" value="Genomic_DNA"/>
</dbReference>
<protein>
    <submittedName>
        <fullName evidence="3">Uncharacterized protein</fullName>
    </submittedName>
</protein>
<dbReference type="Proteomes" id="UP001151760">
    <property type="component" value="Unassembled WGS sequence"/>
</dbReference>
<feature type="compositionally biased region" description="Basic residues" evidence="1">
    <location>
        <begin position="206"/>
        <end position="215"/>
    </location>
</feature>
<gene>
    <name evidence="3" type="ORF">Tco_0820642</name>
</gene>
<feature type="signal peptide" evidence="2">
    <location>
        <begin position="1"/>
        <end position="15"/>
    </location>
</feature>
<feature type="compositionally biased region" description="Basic and acidic residues" evidence="1">
    <location>
        <begin position="228"/>
        <end position="238"/>
    </location>
</feature>
<reference evidence="3" key="2">
    <citation type="submission" date="2022-01" db="EMBL/GenBank/DDBJ databases">
        <authorList>
            <person name="Yamashiro T."/>
            <person name="Shiraishi A."/>
            <person name="Satake H."/>
            <person name="Nakayama K."/>
        </authorList>
    </citation>
    <scope>NUCLEOTIDE SEQUENCE</scope>
</reference>
<keyword evidence="4" id="KW-1185">Reference proteome</keyword>
<feature type="chain" id="PRO_5046417205" evidence="2">
    <location>
        <begin position="16"/>
        <end position="375"/>
    </location>
</feature>
<evidence type="ECO:0000256" key="2">
    <source>
        <dbReference type="SAM" id="SignalP"/>
    </source>
</evidence>
<evidence type="ECO:0000256" key="1">
    <source>
        <dbReference type="SAM" id="MobiDB-lite"/>
    </source>
</evidence>
<organism evidence="3 4">
    <name type="scientific">Tanacetum coccineum</name>
    <dbReference type="NCBI Taxonomy" id="301880"/>
    <lineage>
        <taxon>Eukaryota</taxon>
        <taxon>Viridiplantae</taxon>
        <taxon>Streptophyta</taxon>
        <taxon>Embryophyta</taxon>
        <taxon>Tracheophyta</taxon>
        <taxon>Spermatophyta</taxon>
        <taxon>Magnoliopsida</taxon>
        <taxon>eudicotyledons</taxon>
        <taxon>Gunneridae</taxon>
        <taxon>Pentapetalae</taxon>
        <taxon>asterids</taxon>
        <taxon>campanulids</taxon>
        <taxon>Asterales</taxon>
        <taxon>Asteraceae</taxon>
        <taxon>Asteroideae</taxon>
        <taxon>Anthemideae</taxon>
        <taxon>Anthemidinae</taxon>
        <taxon>Tanacetum</taxon>
    </lineage>
</organism>